<feature type="compositionally biased region" description="Basic and acidic residues" evidence="1">
    <location>
        <begin position="371"/>
        <end position="386"/>
    </location>
</feature>
<dbReference type="AlphaFoldDB" id="A0A163J620"/>
<name>A0A163J620_DIDRA</name>
<proteinExistence type="predicted"/>
<dbReference type="Proteomes" id="UP000076837">
    <property type="component" value="Unassembled WGS sequence"/>
</dbReference>
<dbReference type="EMBL" id="JYNV01000113">
    <property type="protein sequence ID" value="KZM26169.1"/>
    <property type="molecule type" value="Genomic_DNA"/>
</dbReference>
<evidence type="ECO:0000313" key="2">
    <source>
        <dbReference type="EMBL" id="KZM26169.1"/>
    </source>
</evidence>
<reference evidence="2 3" key="1">
    <citation type="journal article" date="2016" name="Sci. Rep.">
        <title>Draft genome sequencing and secretome analysis of fungal phytopathogen Ascochyta rabiei provides insight into the necrotrophic effector repertoire.</title>
        <authorList>
            <person name="Verma S."/>
            <person name="Gazara R.K."/>
            <person name="Nizam S."/>
            <person name="Parween S."/>
            <person name="Chattopadhyay D."/>
            <person name="Verma P.K."/>
        </authorList>
    </citation>
    <scope>NUCLEOTIDE SEQUENCE [LARGE SCALE GENOMIC DNA]</scope>
    <source>
        <strain evidence="2 3">ArDII</strain>
    </source>
</reference>
<feature type="region of interest" description="Disordered" evidence="1">
    <location>
        <begin position="64"/>
        <end position="132"/>
    </location>
</feature>
<evidence type="ECO:0000256" key="1">
    <source>
        <dbReference type="SAM" id="MobiDB-lite"/>
    </source>
</evidence>
<comment type="caution">
    <text evidence="2">The sequence shown here is derived from an EMBL/GenBank/DDBJ whole genome shotgun (WGS) entry which is preliminary data.</text>
</comment>
<accession>A0A163J620</accession>
<sequence>MGDPYNSGHDQGYLHATGDGNLSNMINSNGYDPFQQQALINRNTHSSTTYSYHDSTNYQLSPQAAQYSPRQHQAKTHPCDAQLTPHTRGTLPYQSETMSRDPSHTSYRSSMSSGQQYGSPHFEQRNSAPGIWSSNRLDMQRSRSMYSDASTLHSQPINPHLDAPEAYQQYVDSYDPEPIYALATNFLTTTRRHSPNMHLDESVIDFFSNTTDVNLSDFGMGDIGRNAGQSSYLTTLTPHIRPRAKSDGHSTQRPRPCTLLSALEDKTAADPSDSVTLQPPLPAQQPKHRVRARTPPSDSESEVITGHVLASGRFKCSDPKCDNLRFGRQADFRRHHINVHALKKKEYFCTVEGCDRSRRPSRKSKGRSFGARKDKMKEHVQTVHFKESKKRKRSSGTAADDQDESDEDSGPESKTSL</sequence>
<keyword evidence="3" id="KW-1185">Reference proteome</keyword>
<feature type="region of interest" description="Disordered" evidence="1">
    <location>
        <begin position="268"/>
        <end position="302"/>
    </location>
</feature>
<feature type="compositionally biased region" description="Polar residues" evidence="1">
    <location>
        <begin position="104"/>
        <end position="118"/>
    </location>
</feature>
<protein>
    <submittedName>
        <fullName evidence="2">Uncharacterized protein</fullName>
    </submittedName>
</protein>
<evidence type="ECO:0000313" key="3">
    <source>
        <dbReference type="Proteomes" id="UP000076837"/>
    </source>
</evidence>
<feature type="compositionally biased region" description="Polar residues" evidence="1">
    <location>
        <begin position="84"/>
        <end position="97"/>
    </location>
</feature>
<dbReference type="OrthoDB" id="2687452at2759"/>
<feature type="compositionally biased region" description="Acidic residues" evidence="1">
    <location>
        <begin position="400"/>
        <end position="410"/>
    </location>
</feature>
<feature type="region of interest" description="Disordered" evidence="1">
    <location>
        <begin position="356"/>
        <end position="417"/>
    </location>
</feature>
<gene>
    <name evidence="2" type="ORF">ST47_g2688</name>
</gene>
<organism evidence="2 3">
    <name type="scientific">Didymella rabiei</name>
    <name type="common">Chickpea ascochyta blight fungus</name>
    <name type="synonym">Mycosphaerella rabiei</name>
    <dbReference type="NCBI Taxonomy" id="5454"/>
    <lineage>
        <taxon>Eukaryota</taxon>
        <taxon>Fungi</taxon>
        <taxon>Dikarya</taxon>
        <taxon>Ascomycota</taxon>
        <taxon>Pezizomycotina</taxon>
        <taxon>Dothideomycetes</taxon>
        <taxon>Pleosporomycetidae</taxon>
        <taxon>Pleosporales</taxon>
        <taxon>Pleosporineae</taxon>
        <taxon>Didymellaceae</taxon>
        <taxon>Ascochyta</taxon>
    </lineage>
</organism>